<keyword evidence="2" id="KW-1133">Transmembrane helix</keyword>
<gene>
    <name evidence="3" type="ORF">VP01_923g4</name>
</gene>
<evidence type="ECO:0000313" key="4">
    <source>
        <dbReference type="Proteomes" id="UP000037035"/>
    </source>
</evidence>
<keyword evidence="2" id="KW-0812">Transmembrane</keyword>
<feature type="region of interest" description="Disordered" evidence="1">
    <location>
        <begin position="209"/>
        <end position="232"/>
    </location>
</feature>
<dbReference type="EMBL" id="LAVV01014871">
    <property type="protein sequence ID" value="KNZ44358.1"/>
    <property type="molecule type" value="Genomic_DNA"/>
</dbReference>
<accession>A0A0L6U783</accession>
<name>A0A0L6U783_9BASI</name>
<feature type="region of interest" description="Disordered" evidence="1">
    <location>
        <begin position="409"/>
        <end position="442"/>
    </location>
</feature>
<sequence length="483" mass="54055">MSTSWLYQFGNFGEPTSVACTTATHFLEIFIKQFSFNPFFNILSFFTQFPHLNPVRQCTYACFTDFRLQKIDILQEHKKWRDDTACNYHTKTTTSFKEEKACKLYHVWPIGMLENPKKSSQSINLATLPTNLTYCCDPVTPSGTCQGIFRAFVGLSGLTFAFVSRNKQTSIGDRESAGGELEGGFGFGGSSGNWRRIGRTRVVLEGTAGGKTGRQSAKGVRRLRSRGPEEQGRRGGKLWEVWVYKGRVFVHTRGDIYIYNRSTQRNQGKNWGSQASKSPKGRRFTVSFWVAILTNLEVFRSETKGYSTHIGGGHSVTYRDSFSFPILPHWELFFLFHCWMTTMAGKVVLSGYLFLLFFSHLFFIVGGLNWGKEKGRSGITHSMKIAGRRRVWSVARTGGTRRLFPGGCRRGWSGTAGERQPNYASDAQRRSGVPSPGEARGVGAGAEARCDAVGWGRLGELIGICVLTDIKVVGQGREYIIID</sequence>
<dbReference type="Proteomes" id="UP000037035">
    <property type="component" value="Unassembled WGS sequence"/>
</dbReference>
<keyword evidence="2" id="KW-0472">Membrane</keyword>
<feature type="transmembrane region" description="Helical" evidence="2">
    <location>
        <begin position="347"/>
        <end position="368"/>
    </location>
</feature>
<dbReference type="VEuPathDB" id="FungiDB:VP01_923g4"/>
<evidence type="ECO:0000256" key="2">
    <source>
        <dbReference type="SAM" id="Phobius"/>
    </source>
</evidence>
<comment type="caution">
    <text evidence="3">The sequence shown here is derived from an EMBL/GenBank/DDBJ whole genome shotgun (WGS) entry which is preliminary data.</text>
</comment>
<evidence type="ECO:0000313" key="3">
    <source>
        <dbReference type="EMBL" id="KNZ44358.1"/>
    </source>
</evidence>
<protein>
    <submittedName>
        <fullName evidence="3">Uncharacterized protein</fullName>
    </submittedName>
</protein>
<evidence type="ECO:0000256" key="1">
    <source>
        <dbReference type="SAM" id="MobiDB-lite"/>
    </source>
</evidence>
<dbReference type="AlphaFoldDB" id="A0A0L6U783"/>
<keyword evidence="4" id="KW-1185">Reference proteome</keyword>
<organism evidence="3 4">
    <name type="scientific">Puccinia sorghi</name>
    <dbReference type="NCBI Taxonomy" id="27349"/>
    <lineage>
        <taxon>Eukaryota</taxon>
        <taxon>Fungi</taxon>
        <taxon>Dikarya</taxon>
        <taxon>Basidiomycota</taxon>
        <taxon>Pucciniomycotina</taxon>
        <taxon>Pucciniomycetes</taxon>
        <taxon>Pucciniales</taxon>
        <taxon>Pucciniaceae</taxon>
        <taxon>Puccinia</taxon>
    </lineage>
</organism>
<proteinExistence type="predicted"/>
<reference evidence="3 4" key="1">
    <citation type="submission" date="2015-08" db="EMBL/GenBank/DDBJ databases">
        <title>Next Generation Sequencing and Analysis of the Genome of Puccinia sorghi L Schw, the Causal Agent of Maize Common Rust.</title>
        <authorList>
            <person name="Rochi L."/>
            <person name="Burguener G."/>
            <person name="Darino M."/>
            <person name="Turjanski A."/>
            <person name="Kreff E."/>
            <person name="Dieguez M.J."/>
            <person name="Sacco F."/>
        </authorList>
    </citation>
    <scope>NUCLEOTIDE SEQUENCE [LARGE SCALE GENOMIC DNA]</scope>
    <source>
        <strain evidence="3 4">RO10H11247</strain>
    </source>
</reference>